<evidence type="ECO:0000313" key="3">
    <source>
        <dbReference type="Proteomes" id="UP000652219"/>
    </source>
</evidence>
<sequence length="181" mass="19953">MLSTADVHPPAQAWDGMQPATTPPLYIPSLPLGSLVNREFSAYIPRRKPHLHTAQAPRICPRRNVDLCFKATSERSIELTQRRRPTFTSTSLPTRLPILRAARRPPAIGLPPAPAKYGAHEYVIHKPEPQGHKGREHHLPTLTPAGLGSLPARRPPRLAHPRTQNGARPSEINMLCNAGLS</sequence>
<dbReference type="AlphaFoldDB" id="A0A8H6IQT7"/>
<protein>
    <submittedName>
        <fullName evidence="2">Uncharacterized protein</fullName>
    </submittedName>
</protein>
<dbReference type="Proteomes" id="UP000652219">
    <property type="component" value="Unassembled WGS sequence"/>
</dbReference>
<gene>
    <name evidence="2" type="ORF">CSOJ01_14047</name>
</gene>
<name>A0A8H6IQT7_9PEZI</name>
<proteinExistence type="predicted"/>
<comment type="caution">
    <text evidence="2">The sequence shown here is derived from an EMBL/GenBank/DDBJ whole genome shotgun (WGS) entry which is preliminary data.</text>
</comment>
<evidence type="ECO:0000313" key="2">
    <source>
        <dbReference type="EMBL" id="KAF6793018.1"/>
    </source>
</evidence>
<dbReference type="EMBL" id="WIGN01000444">
    <property type="protein sequence ID" value="KAF6793018.1"/>
    <property type="molecule type" value="Genomic_DNA"/>
</dbReference>
<keyword evidence="3" id="KW-1185">Reference proteome</keyword>
<accession>A0A8H6IQT7</accession>
<feature type="compositionally biased region" description="Basic and acidic residues" evidence="1">
    <location>
        <begin position="128"/>
        <end position="139"/>
    </location>
</feature>
<evidence type="ECO:0000256" key="1">
    <source>
        <dbReference type="SAM" id="MobiDB-lite"/>
    </source>
</evidence>
<organism evidence="2 3">
    <name type="scientific">Colletotrichum sojae</name>
    <dbReference type="NCBI Taxonomy" id="2175907"/>
    <lineage>
        <taxon>Eukaryota</taxon>
        <taxon>Fungi</taxon>
        <taxon>Dikarya</taxon>
        <taxon>Ascomycota</taxon>
        <taxon>Pezizomycotina</taxon>
        <taxon>Sordariomycetes</taxon>
        <taxon>Hypocreomycetidae</taxon>
        <taxon>Glomerellales</taxon>
        <taxon>Glomerellaceae</taxon>
        <taxon>Colletotrichum</taxon>
        <taxon>Colletotrichum orchidearum species complex</taxon>
    </lineage>
</organism>
<feature type="region of interest" description="Disordered" evidence="1">
    <location>
        <begin position="128"/>
        <end position="169"/>
    </location>
</feature>
<reference evidence="2 3" key="1">
    <citation type="journal article" date="2020" name="Phytopathology">
        <title>Genome Sequence Resources of Colletotrichum truncatum, C. plurivorum, C. musicola, and C. sojae: Four Species Pathogenic to Soybean (Glycine max).</title>
        <authorList>
            <person name="Rogerio F."/>
            <person name="Boufleur T.R."/>
            <person name="Ciampi-Guillardi M."/>
            <person name="Sukno S.A."/>
            <person name="Thon M.R."/>
            <person name="Massola Junior N.S."/>
            <person name="Baroncelli R."/>
        </authorList>
    </citation>
    <scope>NUCLEOTIDE SEQUENCE [LARGE SCALE GENOMIC DNA]</scope>
    <source>
        <strain evidence="2 3">LFN0009</strain>
    </source>
</reference>